<accession>A0AAE9C7Q3</accession>
<dbReference type="RefSeq" id="YP_010664462.1">
    <property type="nucleotide sequence ID" value="NC_070919.1"/>
</dbReference>
<dbReference type="Proteomes" id="UP000828357">
    <property type="component" value="Segment"/>
</dbReference>
<evidence type="ECO:0000313" key="1">
    <source>
        <dbReference type="EMBL" id="UGC97277.1"/>
    </source>
</evidence>
<dbReference type="EMBL" id="OL348188">
    <property type="protein sequence ID" value="UGC97277.1"/>
    <property type="molecule type" value="Genomic_DNA"/>
</dbReference>
<sequence>MHIEITGRMTGKTTRLIAAANKKRQERKKVVIVLSSPLDKEHLWMFLDIASKVKGAYVTSCDLLNINRRNELHQAEREILEALIKDSDACWFFDEFDWYENQLDIPIMPNGYYTTTPRPGFDLMKASGDRVINQLLAKAETFVDTVVVMPCNSALRADGMDFWGIDHAAA</sequence>
<reference evidence="1" key="1">
    <citation type="submission" date="2021-11" db="EMBL/GenBank/DDBJ databases">
        <title>vB_AsaM_LPM4, the infectious counterpart bacteriophage of Aeromonas salmonicida subsp. salmonicida Prophage 3, requires the A-layer in its infection process.</title>
        <authorList>
            <person name="Leduc G.R."/>
            <person name="Paquet V.E."/>
            <person name="Piche L.C."/>
            <person name="Vincent A.T."/>
            <person name="Charette S.J."/>
        </authorList>
    </citation>
    <scope>NUCLEOTIDE SEQUENCE</scope>
</reference>
<evidence type="ECO:0000313" key="2">
    <source>
        <dbReference type="Proteomes" id="UP000828357"/>
    </source>
</evidence>
<protein>
    <submittedName>
        <fullName evidence="1">Uncharacterized protein</fullName>
    </submittedName>
</protein>
<name>A0AAE9C7Q3_9CAUD</name>
<dbReference type="GeneID" id="77940511"/>
<organism evidence="1 2">
    <name type="scientific">Aeromonas phage vB_AsaM_LPM4</name>
    <dbReference type="NCBI Taxonomy" id="2894367"/>
    <lineage>
        <taxon>Viruses</taxon>
        <taxon>Duplodnaviria</taxon>
        <taxon>Heunggongvirae</taxon>
        <taxon>Uroviricota</taxon>
        <taxon>Caudoviricetes</taxon>
        <taxon>Peduoviridae</taxon>
        <taxon>Piscesmortuivirus</taxon>
        <taxon>Piscesmortuivirus LPM4</taxon>
    </lineage>
</organism>
<dbReference type="KEGG" id="vg:77940511"/>
<proteinExistence type="predicted"/>
<keyword evidence="2" id="KW-1185">Reference proteome</keyword>